<dbReference type="InterPro" id="IPR011990">
    <property type="entry name" value="TPR-like_helical_dom_sf"/>
</dbReference>
<dbReference type="PROSITE" id="PS51375">
    <property type="entry name" value="PPR"/>
    <property type="match status" value="2"/>
</dbReference>
<accession>A0ABD3P0K1</accession>
<dbReference type="PANTHER" id="PTHR47942:SF63">
    <property type="entry name" value="PENTATRICOPEPTIDE REPEAT-CONTAINING PROTEIN"/>
    <property type="match status" value="1"/>
</dbReference>
<protein>
    <recommendedName>
        <fullName evidence="7">SAP domain-containing protein</fullName>
    </recommendedName>
</protein>
<keyword evidence="1" id="KW-0677">Repeat</keyword>
<proteinExistence type="predicted"/>
<sequence>MRISAGAWGLVFASSLISTNAFTTPISHSISSKLSATIEREETVAAAAPASVQDVQNLAYRELQRHCKSIGLEAVGSTAVLRTRLLSHYGLLREKKFETIPDETSSEVEELCATEGITICDEAEFKSLLSQVVSKASIGHWKTATRKLKQLDKRKAADTSVPSQAYEAVLEACAIDRLNGARASEPARKILEDMSDRGYSIPADLANSCVKNSLGDGPGATHDDCGGIDVALAMVAAIEASPGGEKLLTDETYGKVATALAKDGAVDDAIATLRTMVVEKYFSPSLSVFADVAKAASMSTTKDDAAQGEDVLQVLTYIKASGYELDSIAAIEPGRDILASGVIAAEKMDNLALGLRLLTAAAKAEGCAPDSGDALVATSSSAAQRACVLIHKRAIGKACQDSNWKLAVKLLELMPKRGLMPATSVWRNVLQCCCKNEKSKKATAILLDWIALAEEGKADKPPVSVFNTVVNTCEICGEEELTVKVLEVMKKTLDTEGNMVTFNIALKRLAKLGNVLGCEGILIGMLNEGLEPNVVSYTTTIGACAKEGMKNPSLASMWLQRMRSRKVQPNFHTYNTALAACLDGKMESTFIASKIAEEMLADAEKEIACGIQGSARFKSTIPDSYTKVLARQLMKQLRENWRSGDIDMALAKTTTRVPLLKLVDFDKKVIAASEELKNIQCDVEDEESEDEIKENEEKDLEFDFLKEIHKDVHRTAVV</sequence>
<gene>
    <name evidence="5" type="ORF">ACHAWO_003986</name>
</gene>
<dbReference type="InterPro" id="IPR002885">
    <property type="entry name" value="PPR_rpt"/>
</dbReference>
<dbReference type="InterPro" id="IPR051222">
    <property type="entry name" value="PPR/CCM1_RNA-binding"/>
</dbReference>
<dbReference type="Pfam" id="PF13812">
    <property type="entry name" value="PPR_3"/>
    <property type="match status" value="1"/>
</dbReference>
<feature type="chain" id="PRO_5044818734" description="SAP domain-containing protein" evidence="4">
    <location>
        <begin position="22"/>
        <end position="718"/>
    </location>
</feature>
<dbReference type="EMBL" id="JALLPJ020000868">
    <property type="protein sequence ID" value="KAL3780946.1"/>
    <property type="molecule type" value="Genomic_DNA"/>
</dbReference>
<dbReference type="AlphaFoldDB" id="A0ABD3P0K1"/>
<feature type="repeat" description="PPR" evidence="2">
    <location>
        <begin position="533"/>
        <end position="569"/>
    </location>
</feature>
<feature type="signal peptide" evidence="4">
    <location>
        <begin position="1"/>
        <end position="21"/>
    </location>
</feature>
<comment type="caution">
    <text evidence="5">The sequence shown here is derived from an EMBL/GenBank/DDBJ whole genome shotgun (WGS) entry which is preliminary data.</text>
</comment>
<organism evidence="5 6">
    <name type="scientific">Cyclotella atomus</name>
    <dbReference type="NCBI Taxonomy" id="382360"/>
    <lineage>
        <taxon>Eukaryota</taxon>
        <taxon>Sar</taxon>
        <taxon>Stramenopiles</taxon>
        <taxon>Ochrophyta</taxon>
        <taxon>Bacillariophyta</taxon>
        <taxon>Coscinodiscophyceae</taxon>
        <taxon>Thalassiosirophycidae</taxon>
        <taxon>Stephanodiscales</taxon>
        <taxon>Stephanodiscaceae</taxon>
        <taxon>Cyclotella</taxon>
    </lineage>
</organism>
<evidence type="ECO:0000256" key="3">
    <source>
        <dbReference type="SAM" id="Coils"/>
    </source>
</evidence>
<evidence type="ECO:0000256" key="4">
    <source>
        <dbReference type="SAM" id="SignalP"/>
    </source>
</evidence>
<feature type="repeat" description="PPR" evidence="2">
    <location>
        <begin position="498"/>
        <end position="532"/>
    </location>
</feature>
<dbReference type="PANTHER" id="PTHR47942">
    <property type="entry name" value="TETRATRICOPEPTIDE REPEAT (TPR)-LIKE SUPERFAMILY PROTEIN-RELATED"/>
    <property type="match status" value="1"/>
</dbReference>
<keyword evidence="6" id="KW-1185">Reference proteome</keyword>
<reference evidence="5 6" key="1">
    <citation type="submission" date="2024-10" db="EMBL/GenBank/DDBJ databases">
        <title>Updated reference genomes for cyclostephanoid diatoms.</title>
        <authorList>
            <person name="Roberts W.R."/>
            <person name="Alverson A.J."/>
        </authorList>
    </citation>
    <scope>NUCLEOTIDE SEQUENCE [LARGE SCALE GENOMIC DNA]</scope>
    <source>
        <strain evidence="5 6">AJA010-31</strain>
    </source>
</reference>
<evidence type="ECO:0008006" key="7">
    <source>
        <dbReference type="Google" id="ProtNLM"/>
    </source>
</evidence>
<evidence type="ECO:0000256" key="1">
    <source>
        <dbReference type="ARBA" id="ARBA00022737"/>
    </source>
</evidence>
<keyword evidence="4" id="KW-0732">Signal</keyword>
<evidence type="ECO:0000256" key="2">
    <source>
        <dbReference type="PROSITE-ProRule" id="PRU00708"/>
    </source>
</evidence>
<evidence type="ECO:0000313" key="5">
    <source>
        <dbReference type="EMBL" id="KAL3780946.1"/>
    </source>
</evidence>
<evidence type="ECO:0000313" key="6">
    <source>
        <dbReference type="Proteomes" id="UP001530400"/>
    </source>
</evidence>
<keyword evidence="3" id="KW-0175">Coiled coil</keyword>
<dbReference type="Proteomes" id="UP001530400">
    <property type="component" value="Unassembled WGS sequence"/>
</dbReference>
<name>A0ABD3P0K1_9STRA</name>
<feature type="coiled-coil region" evidence="3">
    <location>
        <begin position="669"/>
        <end position="696"/>
    </location>
</feature>
<dbReference type="Gene3D" id="1.25.40.10">
    <property type="entry name" value="Tetratricopeptide repeat domain"/>
    <property type="match status" value="2"/>
</dbReference>